<protein>
    <submittedName>
        <fullName evidence="2">Uncharacterized protein</fullName>
    </submittedName>
</protein>
<evidence type="ECO:0000313" key="1">
    <source>
        <dbReference type="Proteomes" id="UP000887575"/>
    </source>
</evidence>
<accession>A0AAF3E9K7</accession>
<organism evidence="1 2">
    <name type="scientific">Mesorhabditis belari</name>
    <dbReference type="NCBI Taxonomy" id="2138241"/>
    <lineage>
        <taxon>Eukaryota</taxon>
        <taxon>Metazoa</taxon>
        <taxon>Ecdysozoa</taxon>
        <taxon>Nematoda</taxon>
        <taxon>Chromadorea</taxon>
        <taxon>Rhabditida</taxon>
        <taxon>Rhabditina</taxon>
        <taxon>Rhabditomorpha</taxon>
        <taxon>Rhabditoidea</taxon>
        <taxon>Rhabditidae</taxon>
        <taxon>Mesorhabditinae</taxon>
        <taxon>Mesorhabditis</taxon>
    </lineage>
</organism>
<evidence type="ECO:0000313" key="2">
    <source>
        <dbReference type="WBParaSite" id="MBELARI_LOCUS10594"/>
    </source>
</evidence>
<dbReference type="WBParaSite" id="MBELARI_LOCUS10594">
    <property type="protein sequence ID" value="MBELARI_LOCUS10594"/>
    <property type="gene ID" value="MBELARI_LOCUS10594"/>
</dbReference>
<dbReference type="AlphaFoldDB" id="A0AAF3E9K7"/>
<sequence length="105" mass="12100">MSDKYVYSIEPVKGFELLSKMAPNLPKQVDRYNGRHISLNERFSIYERGYIIKNIAKVPETKFSVTLTYNKILPREATIAKMRAMQAANEKRTMAKDAKKDAEAK</sequence>
<keyword evidence="1" id="KW-1185">Reference proteome</keyword>
<dbReference type="Proteomes" id="UP000887575">
    <property type="component" value="Unassembled WGS sequence"/>
</dbReference>
<name>A0AAF3E9K7_9BILA</name>
<proteinExistence type="predicted"/>
<reference evidence="2" key="1">
    <citation type="submission" date="2024-02" db="UniProtKB">
        <authorList>
            <consortium name="WormBaseParasite"/>
        </authorList>
    </citation>
    <scope>IDENTIFICATION</scope>
</reference>